<gene>
    <name evidence="1" type="ORF">HW115_08145</name>
</gene>
<sequence>MHASPRFEELDYQQTPLGEVILRRRTMMTLDDLEVYEIMLGADFLMSSLFTVVEEALSDLGLAACEAAFPGEKLDVVVGGLGLGYTAQKALDHHSVVSLTVVDYLKPVIEWHEKGLVPLGEGLTKDGRCHFEYGDFFKRATAKPDQPGFDASQAGKQFHAVLLDIDHSPDHLLNEQHAHFYQPDGLRAMTRQIHPGGVFALWSDDPPEASFMNSLNEVFAACETHVVPFTNPILGRDSESTVYVCRTHG</sequence>
<reference evidence="1 2" key="1">
    <citation type="submission" date="2020-07" db="EMBL/GenBank/DDBJ databases">
        <title>Roseicoccus Jingziensis gen. nov., sp. nov., isolated from coastal seawater.</title>
        <authorList>
            <person name="Feng X."/>
        </authorList>
    </citation>
    <scope>NUCLEOTIDE SEQUENCE [LARGE SCALE GENOMIC DNA]</scope>
    <source>
        <strain evidence="1 2">N1E253</strain>
    </source>
</reference>
<name>A0A851GEH2_9BACT</name>
<dbReference type="InterPro" id="IPR029063">
    <property type="entry name" value="SAM-dependent_MTases_sf"/>
</dbReference>
<dbReference type="Gene3D" id="3.40.50.150">
    <property type="entry name" value="Vaccinia Virus protein VP39"/>
    <property type="match status" value="1"/>
</dbReference>
<protein>
    <submittedName>
        <fullName evidence="1">Spermidine synthase</fullName>
    </submittedName>
</protein>
<dbReference type="AlphaFoldDB" id="A0A851GEH2"/>
<evidence type="ECO:0000313" key="2">
    <source>
        <dbReference type="Proteomes" id="UP000557872"/>
    </source>
</evidence>
<keyword evidence="2" id="KW-1185">Reference proteome</keyword>
<accession>A0A851GEH2</accession>
<dbReference type="Proteomes" id="UP000557872">
    <property type="component" value="Unassembled WGS sequence"/>
</dbReference>
<organism evidence="1 2">
    <name type="scientific">Oceaniferula marina</name>
    <dbReference type="NCBI Taxonomy" id="2748318"/>
    <lineage>
        <taxon>Bacteria</taxon>
        <taxon>Pseudomonadati</taxon>
        <taxon>Verrucomicrobiota</taxon>
        <taxon>Verrucomicrobiia</taxon>
        <taxon>Verrucomicrobiales</taxon>
        <taxon>Verrucomicrobiaceae</taxon>
        <taxon>Oceaniferula</taxon>
    </lineage>
</organism>
<dbReference type="SUPFAM" id="SSF53335">
    <property type="entry name" value="S-adenosyl-L-methionine-dependent methyltransferases"/>
    <property type="match status" value="1"/>
</dbReference>
<dbReference type="RefSeq" id="WP_178932089.1">
    <property type="nucleotide sequence ID" value="NZ_JACBAZ010000002.1"/>
</dbReference>
<proteinExistence type="predicted"/>
<dbReference type="EMBL" id="JACBAZ010000002">
    <property type="protein sequence ID" value="NWK55579.1"/>
    <property type="molecule type" value="Genomic_DNA"/>
</dbReference>
<comment type="caution">
    <text evidence="1">The sequence shown here is derived from an EMBL/GenBank/DDBJ whole genome shotgun (WGS) entry which is preliminary data.</text>
</comment>
<evidence type="ECO:0000313" key="1">
    <source>
        <dbReference type="EMBL" id="NWK55579.1"/>
    </source>
</evidence>